<dbReference type="SUPFAM" id="SSF56935">
    <property type="entry name" value="Porins"/>
    <property type="match status" value="1"/>
</dbReference>
<dbReference type="Gene3D" id="2.60.40.1120">
    <property type="entry name" value="Carboxypeptidase-like, regulatory domain"/>
    <property type="match status" value="1"/>
</dbReference>
<evidence type="ECO:0000256" key="1">
    <source>
        <dbReference type="ARBA" id="ARBA00004442"/>
    </source>
</evidence>
<accession>A0ABW7N0A8</accession>
<dbReference type="Gene3D" id="2.40.170.20">
    <property type="entry name" value="TonB-dependent receptor, beta-barrel domain"/>
    <property type="match status" value="1"/>
</dbReference>
<name>A0ABW7N0A8_9FLAO</name>
<evidence type="ECO:0000256" key="2">
    <source>
        <dbReference type="ARBA" id="ARBA00023136"/>
    </source>
</evidence>
<dbReference type="EMBL" id="JBAWKB010000001">
    <property type="protein sequence ID" value="MFH6770892.1"/>
    <property type="molecule type" value="Genomic_DNA"/>
</dbReference>
<dbReference type="Proteomes" id="UP001610100">
    <property type="component" value="Unassembled WGS sequence"/>
</dbReference>
<dbReference type="SUPFAM" id="SSF49464">
    <property type="entry name" value="Carboxypeptidase regulatory domain-like"/>
    <property type="match status" value="1"/>
</dbReference>
<organism evidence="4 5">
    <name type="scientific">Gaetbulibacter aestuarii</name>
    <dbReference type="NCBI Taxonomy" id="1502358"/>
    <lineage>
        <taxon>Bacteria</taxon>
        <taxon>Pseudomonadati</taxon>
        <taxon>Bacteroidota</taxon>
        <taxon>Flavobacteriia</taxon>
        <taxon>Flavobacteriales</taxon>
        <taxon>Flavobacteriaceae</taxon>
        <taxon>Gaetbulibacter</taxon>
    </lineage>
</organism>
<dbReference type="RefSeq" id="WP_344739577.1">
    <property type="nucleotide sequence ID" value="NZ_BAABAY010000001.1"/>
</dbReference>
<evidence type="ECO:0000313" key="4">
    <source>
        <dbReference type="EMBL" id="MFH6770892.1"/>
    </source>
</evidence>
<comment type="caution">
    <text evidence="4">The sequence shown here is derived from an EMBL/GenBank/DDBJ whole genome shotgun (WGS) entry which is preliminary data.</text>
</comment>
<sequence>MYKILLIVSIGLGPHLCFPQATELTGSVKDAVSFQPLSGVTVSMENTDLKTLTDALGIFRISATLPLGEQFIKISKKGYVTKRFPIVIQEGETLNISDMTLNRDYQTNQDSFAITLTDDELDQADGGADNISGLLLASLDVFQRAAAFDFSQAFFSLRGMSSQNSKVLINGIGMNKLFNGKPQWSNWGGLNNVLRNQEFNSGLVPSDYNFGSVIGTTNINTRASDARPGGNLTYSSANRSYSNRLMASYASGLLENGWAYTIALGRRWGNSGFQEGTIYDANSFFISVERKLSTKQSLNFTWIYAPNKRGKAGPNTQEVYDLKGIKYNPYWGYQNGIKRNARIKTVDEPILMLNHNWEINSKTSLNTNVAYQFGRFSNSRLDYQGTDLVHGFPEGGGTNPSPTYYQKLPSYFERNDPENLGNAYLALETFLKDGQLDWNQLYEANIANTKLGGNAIYALYADVVSDRQFTFNGILNKTISEHVTLNSAINFTSLNSENYAEVIDLLGANTYLDIDGFAENINAAQNDLLHPNRLVHEGEKFKYHYQLNAQVLETFAKAELKYSKVDMYLSGQFGFTQYQRQGIYQNGAFSENSLGAGEKLKFPEFGLKLGGNYKLSGKHVLDANLGYISRAPTIQNSYTNPRENQNTVPNMTQEKVLASDLSYYFRSSILKARLTGYFISVKDANDIAFFFADGIGGDNTAFVQEILQGVNTKRLGLELGIEAKVTSTLSLKGVTSLGQYTYANNPNLYLTTEANQRAEEAGFIDGFNDFGKSYLKNYRLAAGPEQAYALGFEYRDPDYWFMGATANWLSHAYIDVSPLTRSSNFFTDFDGQVFNDYDENLAKSLLAQEQFKGYMLMNLIGGKSFKIGDKYISFFASINNLFDQKFKTGGFEQARNANYRQLRDDQALDKPVFGPKYWYGRGTTYFVNVSYRF</sequence>
<dbReference type="Pfam" id="PF13620">
    <property type="entry name" value="CarboxypepD_reg"/>
    <property type="match status" value="1"/>
</dbReference>
<comment type="subcellular location">
    <subcellularLocation>
        <location evidence="1">Cell outer membrane</location>
    </subcellularLocation>
</comment>
<gene>
    <name evidence="4" type="ORF">V8G58_03015</name>
</gene>
<reference evidence="4 5" key="1">
    <citation type="submission" date="2024-02" db="EMBL/GenBank/DDBJ databases">
        <title>A Gaetbulibacter species isolated from tidal flats and genomic insights of their niches.</title>
        <authorList>
            <person name="Ye Y."/>
        </authorList>
    </citation>
    <scope>NUCLEOTIDE SEQUENCE [LARGE SCALE GENOMIC DNA]</scope>
    <source>
        <strain evidence="4 5">KYW382</strain>
    </source>
</reference>
<keyword evidence="2" id="KW-0472">Membrane</keyword>
<dbReference type="InterPro" id="IPR008969">
    <property type="entry name" value="CarboxyPept-like_regulatory"/>
</dbReference>
<dbReference type="InterPro" id="IPR036942">
    <property type="entry name" value="Beta-barrel_TonB_sf"/>
</dbReference>
<proteinExistence type="predicted"/>
<protein>
    <submittedName>
        <fullName evidence="4">Carboxypeptidase regulatory-like domain-containing protein</fullName>
    </submittedName>
</protein>
<keyword evidence="3" id="KW-0998">Cell outer membrane</keyword>
<evidence type="ECO:0000256" key="3">
    <source>
        <dbReference type="ARBA" id="ARBA00023237"/>
    </source>
</evidence>
<keyword evidence="5" id="KW-1185">Reference proteome</keyword>
<evidence type="ECO:0000313" key="5">
    <source>
        <dbReference type="Proteomes" id="UP001610100"/>
    </source>
</evidence>